<name>A0A9Q1MHS4_9SOLA</name>
<comment type="similarity">
    <text evidence="5">Belongs to the EMC6 family.</text>
</comment>
<dbReference type="InterPro" id="IPR011068">
    <property type="entry name" value="NuclTrfase_I-like_C"/>
</dbReference>
<gene>
    <name evidence="23" type="ORF">K7X08_022331</name>
</gene>
<evidence type="ECO:0000256" key="10">
    <source>
        <dbReference type="ARBA" id="ARBA00022692"/>
    </source>
</evidence>
<dbReference type="InterPro" id="IPR007012">
    <property type="entry name" value="PolA_pol_cen_dom"/>
</dbReference>
<dbReference type="InterPro" id="IPR029008">
    <property type="entry name" value="EMC6-like"/>
</dbReference>
<evidence type="ECO:0000256" key="12">
    <source>
        <dbReference type="ARBA" id="ARBA00022741"/>
    </source>
</evidence>
<keyword evidence="10 20" id="KW-0812">Transmembrane</keyword>
<evidence type="ECO:0000256" key="9">
    <source>
        <dbReference type="ARBA" id="ARBA00022679"/>
    </source>
</evidence>
<dbReference type="GO" id="GO:0006397">
    <property type="term" value="P:mRNA processing"/>
    <property type="evidence" value="ECO:0007669"/>
    <property type="project" value="UniProtKB-KW"/>
</dbReference>
<reference evidence="24" key="1">
    <citation type="journal article" date="2023" name="Proc. Natl. Acad. Sci. U.S.A.">
        <title>Genomic and structural basis for evolution of tropane alkaloid biosynthesis.</title>
        <authorList>
            <person name="Wanga Y.-J."/>
            <person name="Taina T."/>
            <person name="Yua J.-Y."/>
            <person name="Lia J."/>
            <person name="Xua B."/>
            <person name="Chenc J."/>
            <person name="D'Auriad J.C."/>
            <person name="Huanga J.-P."/>
            <person name="Huanga S.-X."/>
        </authorList>
    </citation>
    <scope>NUCLEOTIDE SEQUENCE [LARGE SCALE GENOMIC DNA]</scope>
    <source>
        <strain evidence="24">cv. KIB-2019</strain>
    </source>
</reference>
<dbReference type="AlphaFoldDB" id="A0A9Q1MHS4"/>
<dbReference type="InterPro" id="IPR043519">
    <property type="entry name" value="NT_sf"/>
</dbReference>
<evidence type="ECO:0000256" key="15">
    <source>
        <dbReference type="ARBA" id="ARBA00022842"/>
    </source>
</evidence>
<dbReference type="Gene3D" id="3.30.460.10">
    <property type="entry name" value="Beta Polymerase, domain 2"/>
    <property type="match status" value="1"/>
</dbReference>
<dbReference type="FunFam" id="3.30.460.10:FF:000002">
    <property type="entry name" value="Poly(A) polymerase alpha, putative"/>
    <property type="match status" value="1"/>
</dbReference>
<dbReference type="EC" id="2.7.7.19" evidence="7"/>
<evidence type="ECO:0000256" key="11">
    <source>
        <dbReference type="ARBA" id="ARBA00022723"/>
    </source>
</evidence>
<evidence type="ECO:0000256" key="5">
    <source>
        <dbReference type="ARBA" id="ARBA00009436"/>
    </source>
</evidence>
<evidence type="ECO:0000256" key="17">
    <source>
        <dbReference type="ARBA" id="ARBA00023136"/>
    </source>
</evidence>
<evidence type="ECO:0000256" key="19">
    <source>
        <dbReference type="SAM" id="MobiDB-lite"/>
    </source>
</evidence>
<keyword evidence="14" id="KW-0067">ATP-binding</keyword>
<evidence type="ECO:0000256" key="8">
    <source>
        <dbReference type="ARBA" id="ARBA00022664"/>
    </source>
</evidence>
<keyword evidence="17 20" id="KW-0472">Membrane</keyword>
<evidence type="ECO:0000256" key="1">
    <source>
        <dbReference type="ARBA" id="ARBA00001936"/>
    </source>
</evidence>
<evidence type="ECO:0000313" key="24">
    <source>
        <dbReference type="Proteomes" id="UP001152561"/>
    </source>
</evidence>
<keyword evidence="11" id="KW-0479">Metal-binding</keyword>
<evidence type="ECO:0000256" key="6">
    <source>
        <dbReference type="ARBA" id="ARBA00010912"/>
    </source>
</evidence>
<evidence type="ECO:0000313" key="23">
    <source>
        <dbReference type="EMBL" id="KAJ8560471.1"/>
    </source>
</evidence>
<evidence type="ECO:0000256" key="18">
    <source>
        <dbReference type="ARBA" id="ARBA00023242"/>
    </source>
</evidence>
<keyword evidence="9" id="KW-0808">Transferase</keyword>
<evidence type="ECO:0000256" key="7">
    <source>
        <dbReference type="ARBA" id="ARBA00012388"/>
    </source>
</evidence>
<keyword evidence="16 20" id="KW-1133">Transmembrane helix</keyword>
<evidence type="ECO:0000256" key="4">
    <source>
        <dbReference type="ARBA" id="ARBA00004477"/>
    </source>
</evidence>
<sequence>MNKCRSHLLVTAVDDDINGTIGKSSSGMDELPTFHAENMQKNNMKVIYYSRTFLSIIGGSIAGVLGFTGLTGFISIVITSVALAAKARFSIHSYFDSWNRIIFDGFLAGLCRSCSFGHLHTTLCTYSDEIRVERRLLLALRYVILRMEMERSMSLLQMMVNEGLLPCGEEEMKRRNAIDKLKKIIVEWVKTVTYQRGLQKKYLKFASGTILTYGSYGLGVYNSESDIDALCVGPYFATIAEDFFIVLHDMLASKPEVSEIHCVKDAKVPLMRFKFDGISIDLPYARLKVISIPENMDVFNPFFLKNIDDTSWKSLSGVRANRSILHLVPNIEVFQAVLRCIKLWAKRRGVYGNLLGFFGGIHLAVLSAFICQRHPSASLSALILLFFKTFALWPWPTPVILQDRIARPFIPTDKVSWMPIQLPCSPYEFCHSNITRSTFYKIRTELLRGHMLTKDMLSPDFDWNILFEPFPYARIYGLFVKIFLSACDKDELGDWVGWLKSRFRCLLVKLEELLGFCDPNPTEYVDTDASEPNVIFYWGLPTDRIDLINTDLVEEYFLKNVDNGYQGSPGTLKLSIVKAYQLPKKAQSVCERKNSKPCWRVVDGNRKKVPPQPKYKPHCADEYLPTSENPEYPSAGG</sequence>
<dbReference type="Pfam" id="PF04928">
    <property type="entry name" value="PAP_central"/>
    <property type="match status" value="1"/>
</dbReference>
<comment type="cofactor">
    <cofactor evidence="1">
        <name>Mn(2+)</name>
        <dbReference type="ChEBI" id="CHEBI:29035"/>
    </cofactor>
</comment>
<dbReference type="GO" id="GO:1990817">
    <property type="term" value="F:poly(A) RNA polymerase activity"/>
    <property type="evidence" value="ECO:0007669"/>
    <property type="project" value="UniProtKB-EC"/>
</dbReference>
<keyword evidence="12" id="KW-0547">Nucleotide-binding</keyword>
<feature type="transmembrane region" description="Helical" evidence="20">
    <location>
        <begin position="52"/>
        <end position="85"/>
    </location>
</feature>
<dbReference type="GO" id="GO:0031123">
    <property type="term" value="P:RNA 3'-end processing"/>
    <property type="evidence" value="ECO:0007669"/>
    <property type="project" value="InterPro"/>
</dbReference>
<keyword evidence="18" id="KW-0539">Nucleus</keyword>
<proteinExistence type="inferred from homology"/>
<evidence type="ECO:0000256" key="13">
    <source>
        <dbReference type="ARBA" id="ARBA00022824"/>
    </source>
</evidence>
<comment type="subcellular location">
    <subcellularLocation>
        <location evidence="4">Endoplasmic reticulum membrane</location>
        <topology evidence="4">Multi-pass membrane protein</topology>
    </subcellularLocation>
    <subcellularLocation>
        <location evidence="3">Nucleus</location>
    </subcellularLocation>
</comment>
<keyword evidence="24" id="KW-1185">Reference proteome</keyword>
<dbReference type="PANTHER" id="PTHR10682:SF33">
    <property type="entry name" value="NUCLEAR POLY(A) POLYMERASE 3"/>
    <property type="match status" value="1"/>
</dbReference>
<dbReference type="Pfam" id="PF07019">
    <property type="entry name" value="EMC6"/>
    <property type="match status" value="1"/>
</dbReference>
<feature type="domain" description="Poly(A) polymerase nucleotidyltransferase" evidence="22">
    <location>
        <begin position="148"/>
        <end position="328"/>
    </location>
</feature>
<evidence type="ECO:0000256" key="20">
    <source>
        <dbReference type="SAM" id="Phobius"/>
    </source>
</evidence>
<dbReference type="EMBL" id="JAJAGQ010000006">
    <property type="protein sequence ID" value="KAJ8560471.1"/>
    <property type="molecule type" value="Genomic_DNA"/>
</dbReference>
<dbReference type="Gene3D" id="1.10.1410.10">
    <property type="match status" value="1"/>
</dbReference>
<dbReference type="SUPFAM" id="SSF81301">
    <property type="entry name" value="Nucleotidyltransferase"/>
    <property type="match status" value="1"/>
</dbReference>
<accession>A0A9Q1MHS4</accession>
<dbReference type="PANTHER" id="PTHR10682">
    <property type="entry name" value="POLY A POLYMERASE"/>
    <property type="match status" value="1"/>
</dbReference>
<evidence type="ECO:0000256" key="2">
    <source>
        <dbReference type="ARBA" id="ARBA00001946"/>
    </source>
</evidence>
<dbReference type="InterPro" id="IPR048840">
    <property type="entry name" value="PolA_pol_NTPase"/>
</dbReference>
<keyword evidence="8" id="KW-0507">mRNA processing</keyword>
<organism evidence="23 24">
    <name type="scientific">Anisodus acutangulus</name>
    <dbReference type="NCBI Taxonomy" id="402998"/>
    <lineage>
        <taxon>Eukaryota</taxon>
        <taxon>Viridiplantae</taxon>
        <taxon>Streptophyta</taxon>
        <taxon>Embryophyta</taxon>
        <taxon>Tracheophyta</taxon>
        <taxon>Spermatophyta</taxon>
        <taxon>Magnoliopsida</taxon>
        <taxon>eudicotyledons</taxon>
        <taxon>Gunneridae</taxon>
        <taxon>Pentapetalae</taxon>
        <taxon>asterids</taxon>
        <taxon>lamiids</taxon>
        <taxon>Solanales</taxon>
        <taxon>Solanaceae</taxon>
        <taxon>Solanoideae</taxon>
        <taxon>Hyoscyameae</taxon>
        <taxon>Anisodus</taxon>
    </lineage>
</organism>
<dbReference type="GO" id="GO:0003723">
    <property type="term" value="F:RNA binding"/>
    <property type="evidence" value="ECO:0007669"/>
    <property type="project" value="InterPro"/>
</dbReference>
<dbReference type="Proteomes" id="UP001152561">
    <property type="component" value="Unassembled WGS sequence"/>
</dbReference>
<evidence type="ECO:0000259" key="21">
    <source>
        <dbReference type="Pfam" id="PF04928"/>
    </source>
</evidence>
<evidence type="ECO:0000256" key="16">
    <source>
        <dbReference type="ARBA" id="ARBA00022989"/>
    </source>
</evidence>
<dbReference type="GO" id="GO:0046872">
    <property type="term" value="F:metal ion binding"/>
    <property type="evidence" value="ECO:0007669"/>
    <property type="project" value="UniProtKB-KW"/>
</dbReference>
<evidence type="ECO:0000259" key="22">
    <source>
        <dbReference type="Pfam" id="PF20750"/>
    </source>
</evidence>
<evidence type="ECO:0000256" key="3">
    <source>
        <dbReference type="ARBA" id="ARBA00004123"/>
    </source>
</evidence>
<feature type="transmembrane region" description="Helical" evidence="20">
    <location>
        <begin position="376"/>
        <end position="395"/>
    </location>
</feature>
<dbReference type="GO" id="GO:0005524">
    <property type="term" value="F:ATP binding"/>
    <property type="evidence" value="ECO:0007669"/>
    <property type="project" value="UniProtKB-KW"/>
</dbReference>
<keyword evidence="15" id="KW-0460">Magnesium</keyword>
<keyword evidence="13" id="KW-0256">Endoplasmic reticulum</keyword>
<dbReference type="GO" id="GO:0005634">
    <property type="term" value="C:nucleus"/>
    <property type="evidence" value="ECO:0007669"/>
    <property type="project" value="UniProtKB-SubCell"/>
</dbReference>
<comment type="cofactor">
    <cofactor evidence="2">
        <name>Mg(2+)</name>
        <dbReference type="ChEBI" id="CHEBI:18420"/>
    </cofactor>
</comment>
<feature type="transmembrane region" description="Helical" evidence="20">
    <location>
        <begin position="350"/>
        <end position="370"/>
    </location>
</feature>
<dbReference type="Gene3D" id="3.30.70.590">
    <property type="entry name" value="Poly(A) polymerase predicted RNA binding domain"/>
    <property type="match status" value="1"/>
</dbReference>
<dbReference type="CDD" id="cd05402">
    <property type="entry name" value="NT_PAP_TUTase"/>
    <property type="match status" value="1"/>
</dbReference>
<dbReference type="SUPFAM" id="SSF55003">
    <property type="entry name" value="PAP/Archaeal CCA-adding enzyme, C-terminal domain"/>
    <property type="match status" value="1"/>
</dbReference>
<evidence type="ECO:0000256" key="14">
    <source>
        <dbReference type="ARBA" id="ARBA00022840"/>
    </source>
</evidence>
<protein>
    <recommendedName>
        <fullName evidence="7">polynucleotide adenylyltransferase</fullName>
        <ecNumber evidence="7">2.7.7.19</ecNumber>
    </recommendedName>
</protein>
<feature type="domain" description="Poly(A) polymerase central" evidence="21">
    <location>
        <begin position="333"/>
        <end position="468"/>
    </location>
</feature>
<dbReference type="SUPFAM" id="SSF81631">
    <property type="entry name" value="PAP/OAS1 substrate-binding domain"/>
    <property type="match status" value="1"/>
</dbReference>
<feature type="region of interest" description="Disordered" evidence="19">
    <location>
        <begin position="602"/>
        <end position="637"/>
    </location>
</feature>
<dbReference type="OrthoDB" id="412748at2759"/>
<dbReference type="Pfam" id="PF20750">
    <property type="entry name" value="PAP_NTPase"/>
    <property type="match status" value="1"/>
</dbReference>
<comment type="caution">
    <text evidence="23">The sequence shown here is derived from an EMBL/GenBank/DDBJ whole genome shotgun (WGS) entry which is preliminary data.</text>
</comment>
<comment type="similarity">
    <text evidence="6">Belongs to the poly(A) polymerase family.</text>
</comment>
<dbReference type="GO" id="GO:0005789">
    <property type="term" value="C:endoplasmic reticulum membrane"/>
    <property type="evidence" value="ECO:0007669"/>
    <property type="project" value="UniProtKB-SubCell"/>
</dbReference>